<name>A0ABS4JMI5_9FIRM</name>
<reference evidence="1 2" key="1">
    <citation type="submission" date="2021-03" db="EMBL/GenBank/DDBJ databases">
        <title>Genomic Encyclopedia of Type Strains, Phase IV (KMG-IV): sequencing the most valuable type-strain genomes for metagenomic binning, comparative biology and taxonomic classification.</title>
        <authorList>
            <person name="Goeker M."/>
        </authorList>
    </citation>
    <scope>NUCLEOTIDE SEQUENCE [LARGE SCALE GENOMIC DNA]</scope>
    <source>
        <strain evidence="1 2">DSM 27138</strain>
    </source>
</reference>
<gene>
    <name evidence="1" type="ORF">J2Z79_000127</name>
</gene>
<accession>A0ABS4JMI5</accession>
<evidence type="ECO:0000313" key="2">
    <source>
        <dbReference type="Proteomes" id="UP001519289"/>
    </source>
</evidence>
<sequence>MKLGLELIAHRPVQLRLGTFFETWIATAGGSARRSLGRDEYHLRLTIGPGGRLAATGRTHICQVDLEAADLGPNGARQALLAPVARPEGSPVLWGIRTNRFLRAEDLRQLTRARLLQEGGRVMEFTFADDGIDLQVLSPGRYLVDVTALVAD</sequence>
<dbReference type="Proteomes" id="UP001519289">
    <property type="component" value="Unassembled WGS sequence"/>
</dbReference>
<protein>
    <submittedName>
        <fullName evidence="1">Uncharacterized protein</fullName>
    </submittedName>
</protein>
<dbReference type="EMBL" id="JAGGLG010000001">
    <property type="protein sequence ID" value="MBP2016754.1"/>
    <property type="molecule type" value="Genomic_DNA"/>
</dbReference>
<proteinExistence type="predicted"/>
<evidence type="ECO:0000313" key="1">
    <source>
        <dbReference type="EMBL" id="MBP2016754.1"/>
    </source>
</evidence>
<dbReference type="RefSeq" id="WP_209464909.1">
    <property type="nucleotide sequence ID" value="NZ_JAGGLG010000001.1"/>
</dbReference>
<organism evidence="1 2">
    <name type="scientific">Symbiobacterium terraclitae</name>
    <dbReference type="NCBI Taxonomy" id="557451"/>
    <lineage>
        <taxon>Bacteria</taxon>
        <taxon>Bacillati</taxon>
        <taxon>Bacillota</taxon>
        <taxon>Clostridia</taxon>
        <taxon>Eubacteriales</taxon>
        <taxon>Symbiobacteriaceae</taxon>
        <taxon>Symbiobacterium</taxon>
    </lineage>
</organism>
<comment type="caution">
    <text evidence="1">The sequence shown here is derived from an EMBL/GenBank/DDBJ whole genome shotgun (WGS) entry which is preliminary data.</text>
</comment>
<keyword evidence="2" id="KW-1185">Reference proteome</keyword>